<dbReference type="InterPro" id="IPR035996">
    <property type="entry name" value="4pyrrol_Methylase_sf"/>
</dbReference>
<proteinExistence type="predicted"/>
<organism evidence="2 3">
    <name type="scientific">Actinocorallia aurantiaca</name>
    <dbReference type="NCBI Taxonomy" id="46204"/>
    <lineage>
        <taxon>Bacteria</taxon>
        <taxon>Bacillati</taxon>
        <taxon>Actinomycetota</taxon>
        <taxon>Actinomycetes</taxon>
        <taxon>Streptosporangiales</taxon>
        <taxon>Thermomonosporaceae</taxon>
        <taxon>Actinocorallia</taxon>
    </lineage>
</organism>
<accession>A0ABN3U6Y4</accession>
<protein>
    <submittedName>
        <fullName evidence="2">Nucleoside triphosphate pyrophosphohydrolase</fullName>
    </submittedName>
</protein>
<dbReference type="InterPro" id="IPR011551">
    <property type="entry name" value="NTP_PyrPHydrolase_MazG"/>
</dbReference>
<evidence type="ECO:0000259" key="1">
    <source>
        <dbReference type="Pfam" id="PF03819"/>
    </source>
</evidence>
<dbReference type="SUPFAM" id="SSF101386">
    <property type="entry name" value="all-alpha NTP pyrophosphatases"/>
    <property type="match status" value="1"/>
</dbReference>
<reference evidence="3" key="1">
    <citation type="journal article" date="2019" name="Int. J. Syst. Evol. Microbiol.">
        <title>The Global Catalogue of Microorganisms (GCM) 10K type strain sequencing project: providing services to taxonomists for standard genome sequencing and annotation.</title>
        <authorList>
            <consortium name="The Broad Institute Genomics Platform"/>
            <consortium name="The Broad Institute Genome Sequencing Center for Infectious Disease"/>
            <person name="Wu L."/>
            <person name="Ma J."/>
        </authorList>
    </citation>
    <scope>NUCLEOTIDE SEQUENCE [LARGE SCALE GENOMIC DNA]</scope>
    <source>
        <strain evidence="3">JCM 8201</strain>
    </source>
</reference>
<dbReference type="Pfam" id="PF03819">
    <property type="entry name" value="MazG"/>
    <property type="match status" value="1"/>
</dbReference>
<dbReference type="Proteomes" id="UP001501842">
    <property type="component" value="Unassembled WGS sequence"/>
</dbReference>
<dbReference type="NCBIfam" id="TIGR00444">
    <property type="entry name" value="mazG"/>
    <property type="match status" value="1"/>
</dbReference>
<dbReference type="EMBL" id="BAAATZ010000006">
    <property type="protein sequence ID" value="GAA2723699.1"/>
    <property type="molecule type" value="Genomic_DNA"/>
</dbReference>
<evidence type="ECO:0000313" key="2">
    <source>
        <dbReference type="EMBL" id="GAA2723699.1"/>
    </source>
</evidence>
<dbReference type="InterPro" id="IPR004518">
    <property type="entry name" value="MazG-like_dom"/>
</dbReference>
<evidence type="ECO:0000313" key="3">
    <source>
        <dbReference type="Proteomes" id="UP001501842"/>
    </source>
</evidence>
<feature type="domain" description="NTP pyrophosphohydrolase MazG-like" evidence="1">
    <location>
        <begin position="130"/>
        <end position="205"/>
    </location>
</feature>
<dbReference type="PANTHER" id="PTHR30522">
    <property type="entry name" value="NUCLEOSIDE TRIPHOSPHATE PYROPHOSPHOHYDROLASE"/>
    <property type="match status" value="1"/>
</dbReference>
<dbReference type="RefSeq" id="WP_344449949.1">
    <property type="nucleotide sequence ID" value="NZ_BAAATZ010000006.1"/>
</dbReference>
<name>A0ABN3U6Y4_9ACTN</name>
<gene>
    <name evidence="2" type="ORF">GCM10010439_19640</name>
</gene>
<keyword evidence="3" id="KW-1185">Reference proteome</keyword>
<dbReference type="SUPFAM" id="SSF53790">
    <property type="entry name" value="Tetrapyrrole methylase"/>
    <property type="match status" value="1"/>
</dbReference>
<comment type="caution">
    <text evidence="2">The sequence shown here is derived from an EMBL/GenBank/DDBJ whole genome shotgun (WGS) entry which is preliminary data.</text>
</comment>
<sequence length="301" mass="33257">MSLILLSTTHRVAPGLLTWRAWRALQDSRVLTAAADHPQLPFLREAGVAAEVVEPDARPVVDAARRGDVVWLAAPDGDAAFAERVGELVVGDPLDVEIVHGSYDLPGARLLDVVSVMERLRRDCPWDRKQTHQSLIPYLVEETYETADAVASGDFTSLREELGDVLMQIAFHSVVAAERGEDGFTIDDVAEGIVDKLVRRHPHVFAEVDVSGAAEVEVNWDAIKKEEKGERGLLEGVPFSQPALLEAAQLVRRARKGGVPEELFADYADRAGPAEDAERELRAWSARFRAKVEEWERESRG</sequence>
<dbReference type="Gene3D" id="1.10.287.1080">
    <property type="entry name" value="MazG-like"/>
    <property type="match status" value="1"/>
</dbReference>
<dbReference type="CDD" id="cd11528">
    <property type="entry name" value="NTP-PPase_MazG_Nterm"/>
    <property type="match status" value="1"/>
</dbReference>
<dbReference type="PANTHER" id="PTHR30522:SF0">
    <property type="entry name" value="NUCLEOSIDE TRIPHOSPHATE PYROPHOSPHOHYDROLASE"/>
    <property type="match status" value="1"/>
</dbReference>
<dbReference type="InterPro" id="IPR048015">
    <property type="entry name" value="NTP-PPase_MazG-like_N"/>
</dbReference>